<dbReference type="RefSeq" id="WP_160726804.1">
    <property type="nucleotide sequence ID" value="NZ_WTYC01000001.1"/>
</dbReference>
<keyword evidence="1" id="KW-0812">Transmembrane</keyword>
<dbReference type="AlphaFoldDB" id="A0A844XP81"/>
<feature type="transmembrane region" description="Helical" evidence="1">
    <location>
        <begin position="120"/>
        <end position="142"/>
    </location>
</feature>
<dbReference type="OrthoDB" id="5396182at2"/>
<keyword evidence="1" id="KW-1133">Transmembrane helix</keyword>
<comment type="caution">
    <text evidence="2">The sequence shown here is derived from an EMBL/GenBank/DDBJ whole genome shotgun (WGS) entry which is preliminary data.</text>
</comment>
<proteinExistence type="predicted"/>
<dbReference type="Proteomes" id="UP000448199">
    <property type="component" value="Unassembled WGS sequence"/>
</dbReference>
<dbReference type="EMBL" id="WTYC01000001">
    <property type="protein sequence ID" value="MXO47224.1"/>
    <property type="molecule type" value="Genomic_DNA"/>
</dbReference>
<evidence type="ECO:0000313" key="2">
    <source>
        <dbReference type="EMBL" id="MXO47224.1"/>
    </source>
</evidence>
<reference evidence="2 3" key="1">
    <citation type="submission" date="2019-12" db="EMBL/GenBank/DDBJ databases">
        <title>Genomic-based taxomic classification of the family Erythrobacteraceae.</title>
        <authorList>
            <person name="Xu L."/>
        </authorList>
    </citation>
    <scope>NUCLEOTIDE SEQUENCE [LARGE SCALE GENOMIC DNA]</scope>
    <source>
        <strain evidence="2 3">DSM 17792</strain>
    </source>
</reference>
<gene>
    <name evidence="2" type="ORF">GRI69_02965</name>
</gene>
<sequence length="169" mass="18563">MTELLAILPGLELIERTSSTLRVQNVVQLSLAPAFLLAGIGAVMNVMTNRLLWVANKIERILAADAKDEAGDQLMELPALESRRILAQRAVMFSTAAALTISIVILLLFVSAFVRTPLGTLVAVTWVITMGLLMAGLAFFLLETRTAARRNLERMKERRFGPDDDPSQN</sequence>
<protein>
    <submittedName>
        <fullName evidence="2">DUF2721 domain-containing protein</fullName>
    </submittedName>
</protein>
<dbReference type="InterPro" id="IPR021279">
    <property type="entry name" value="DUF2721"/>
</dbReference>
<accession>A0A844XP81</accession>
<feature type="transmembrane region" description="Helical" evidence="1">
    <location>
        <begin position="26"/>
        <end position="47"/>
    </location>
</feature>
<name>A0A844XP81_9SPHN</name>
<keyword evidence="3" id="KW-1185">Reference proteome</keyword>
<feature type="transmembrane region" description="Helical" evidence="1">
    <location>
        <begin position="90"/>
        <end position="114"/>
    </location>
</feature>
<organism evidence="2 3">
    <name type="scientific">Qipengyuania vulgaris</name>
    <dbReference type="NCBI Taxonomy" id="291985"/>
    <lineage>
        <taxon>Bacteria</taxon>
        <taxon>Pseudomonadati</taxon>
        <taxon>Pseudomonadota</taxon>
        <taxon>Alphaproteobacteria</taxon>
        <taxon>Sphingomonadales</taxon>
        <taxon>Erythrobacteraceae</taxon>
        <taxon>Qipengyuania</taxon>
    </lineage>
</organism>
<keyword evidence="1" id="KW-0472">Membrane</keyword>
<evidence type="ECO:0000256" key="1">
    <source>
        <dbReference type="SAM" id="Phobius"/>
    </source>
</evidence>
<dbReference type="Pfam" id="PF11026">
    <property type="entry name" value="DUF2721"/>
    <property type="match status" value="1"/>
</dbReference>
<evidence type="ECO:0000313" key="3">
    <source>
        <dbReference type="Proteomes" id="UP000448199"/>
    </source>
</evidence>